<proteinExistence type="predicted"/>
<evidence type="ECO:0000313" key="1">
    <source>
        <dbReference type="EnsemblMetazoa" id="Aqu2.1.33258_001"/>
    </source>
</evidence>
<dbReference type="EnsemblMetazoa" id="Aqu2.1.33258_001">
    <property type="protein sequence ID" value="Aqu2.1.33258_001"/>
    <property type="gene ID" value="Aqu2.1.33258"/>
</dbReference>
<sequence>MWILGTQGRALFHEKRSLPFMPKTLNPKEIVARSRGEVVTATEDITFDDSLVKSFSKPATSQETQIGLARDAIHKKLVALADTGCWLVKGTDEVTPYAITLRPEELALVFIYLNDIILWRVN</sequence>
<protein>
    <submittedName>
        <fullName evidence="1">Uncharacterized protein</fullName>
    </submittedName>
</protein>
<dbReference type="AlphaFoldDB" id="A0A1X7UZQ8"/>
<reference evidence="1" key="1">
    <citation type="submission" date="2017-05" db="UniProtKB">
        <authorList>
            <consortium name="EnsemblMetazoa"/>
        </authorList>
    </citation>
    <scope>IDENTIFICATION</scope>
</reference>
<dbReference type="InParanoid" id="A0A1X7UZQ8"/>
<organism evidence="1">
    <name type="scientific">Amphimedon queenslandica</name>
    <name type="common">Sponge</name>
    <dbReference type="NCBI Taxonomy" id="400682"/>
    <lineage>
        <taxon>Eukaryota</taxon>
        <taxon>Metazoa</taxon>
        <taxon>Porifera</taxon>
        <taxon>Demospongiae</taxon>
        <taxon>Heteroscleromorpha</taxon>
        <taxon>Haplosclerida</taxon>
        <taxon>Niphatidae</taxon>
        <taxon>Amphimedon</taxon>
    </lineage>
</organism>
<accession>A0A1X7UZQ8</accession>
<name>A0A1X7UZQ8_AMPQE</name>